<accession>A0AAV3XCF3</accession>
<organism evidence="1 2">
    <name type="scientific">Microseira wollei NIES-4236</name>
    <dbReference type="NCBI Taxonomy" id="2530354"/>
    <lineage>
        <taxon>Bacteria</taxon>
        <taxon>Bacillati</taxon>
        <taxon>Cyanobacteriota</taxon>
        <taxon>Cyanophyceae</taxon>
        <taxon>Oscillatoriophycideae</taxon>
        <taxon>Aerosakkonematales</taxon>
        <taxon>Aerosakkonemataceae</taxon>
        <taxon>Microseira</taxon>
    </lineage>
</organism>
<protein>
    <submittedName>
        <fullName evidence="1">Uncharacterized protein</fullName>
    </submittedName>
</protein>
<keyword evidence="2" id="KW-1185">Reference proteome</keyword>
<dbReference type="Proteomes" id="UP001050975">
    <property type="component" value="Unassembled WGS sequence"/>
</dbReference>
<evidence type="ECO:0000313" key="1">
    <source>
        <dbReference type="EMBL" id="GET38321.1"/>
    </source>
</evidence>
<evidence type="ECO:0000313" key="2">
    <source>
        <dbReference type="Proteomes" id="UP001050975"/>
    </source>
</evidence>
<dbReference type="RefSeq" id="WP_226581339.1">
    <property type="nucleotide sequence ID" value="NZ_BLAY01000043.1"/>
</dbReference>
<name>A0AAV3XCF3_9CYAN</name>
<gene>
    <name evidence="1" type="ORF">MiSe_30770</name>
</gene>
<sequence>MRASHFSDIEEFINVTESDISNIKSISGKKLLKLTDDEIKRILSFVSSGNLSTQLTVSENFLASISRDFTKRQLAMLTILSLENLNPNPFLIRSLNLETPEKVVRLNVYMATTRSIVTSMGFFIQNILLASSETVENAPKNSGWDLMKTNLSGERSWIQVKSGPNSMDKDQIVYWAKKIQEKIDEGDKAYLGITYGKRTVL</sequence>
<comment type="caution">
    <text evidence="1">The sequence shown here is derived from an EMBL/GenBank/DDBJ whole genome shotgun (WGS) entry which is preliminary data.</text>
</comment>
<dbReference type="InterPro" id="IPR011335">
    <property type="entry name" value="Restrct_endonuc-II-like"/>
</dbReference>
<dbReference type="SUPFAM" id="SSF52980">
    <property type="entry name" value="Restriction endonuclease-like"/>
    <property type="match status" value="1"/>
</dbReference>
<dbReference type="EMBL" id="BLAY01000043">
    <property type="protein sequence ID" value="GET38321.1"/>
    <property type="molecule type" value="Genomic_DNA"/>
</dbReference>
<dbReference type="AlphaFoldDB" id="A0AAV3XCF3"/>
<proteinExistence type="predicted"/>
<reference evidence="1" key="1">
    <citation type="submission" date="2019-10" db="EMBL/GenBank/DDBJ databases">
        <title>Draft genome sequece of Microseira wollei NIES-4236.</title>
        <authorList>
            <person name="Yamaguchi H."/>
            <person name="Suzuki S."/>
            <person name="Kawachi M."/>
        </authorList>
    </citation>
    <scope>NUCLEOTIDE SEQUENCE</scope>
    <source>
        <strain evidence="1">NIES-4236</strain>
    </source>
</reference>